<evidence type="ECO:0000313" key="4">
    <source>
        <dbReference type="EMBL" id="KAL3105857.1"/>
    </source>
</evidence>
<proteinExistence type="inferred from homology"/>
<organism evidence="4 5">
    <name type="scientific">Heterodera trifolii</name>
    <dbReference type="NCBI Taxonomy" id="157864"/>
    <lineage>
        <taxon>Eukaryota</taxon>
        <taxon>Metazoa</taxon>
        <taxon>Ecdysozoa</taxon>
        <taxon>Nematoda</taxon>
        <taxon>Chromadorea</taxon>
        <taxon>Rhabditida</taxon>
        <taxon>Tylenchina</taxon>
        <taxon>Tylenchomorpha</taxon>
        <taxon>Tylenchoidea</taxon>
        <taxon>Heteroderidae</taxon>
        <taxon>Heteroderinae</taxon>
        <taxon>Heterodera</taxon>
    </lineage>
</organism>
<evidence type="ECO:0000256" key="1">
    <source>
        <dbReference type="ARBA" id="ARBA00005560"/>
    </source>
</evidence>
<keyword evidence="5" id="KW-1185">Reference proteome</keyword>
<dbReference type="PRINTS" id="PR00686">
    <property type="entry name" value="TIFACTORIID"/>
</dbReference>
<protein>
    <recommendedName>
        <fullName evidence="6">TATA-box binding protein</fullName>
    </recommendedName>
</protein>
<comment type="caution">
    <text evidence="4">The sequence shown here is derived from an EMBL/GenBank/DDBJ whole genome shotgun (WGS) entry which is preliminary data.</text>
</comment>
<name>A0ABD2KSD6_9BILA</name>
<dbReference type="AlphaFoldDB" id="A0ABD2KSD6"/>
<dbReference type="Pfam" id="PF00352">
    <property type="entry name" value="TBP"/>
    <property type="match status" value="2"/>
</dbReference>
<sequence>MNVVIMKVYSPNATAVLFSTGKFVCTGATDEKNCRKAADNVAERIQQCGYYNAQIREFTVQNLVATTDVNFHIRLGPLSDYLGAKQCSFTPELFPGLVFRNTHPKVSIIIFSSGKINLTGAKSKNDIDYAFNKFYSTLRKYKH</sequence>
<dbReference type="InterPro" id="IPR012295">
    <property type="entry name" value="TBP_dom_sf"/>
</dbReference>
<comment type="similarity">
    <text evidence="1">Belongs to the TBP family.</text>
</comment>
<evidence type="ECO:0000313" key="5">
    <source>
        <dbReference type="Proteomes" id="UP001620626"/>
    </source>
</evidence>
<evidence type="ECO:0000256" key="2">
    <source>
        <dbReference type="ARBA" id="ARBA00023125"/>
    </source>
</evidence>
<evidence type="ECO:0000256" key="3">
    <source>
        <dbReference type="ARBA" id="ARBA00023163"/>
    </source>
</evidence>
<dbReference type="Gene3D" id="3.30.310.10">
    <property type="entry name" value="TATA-Binding Protein"/>
    <property type="match status" value="2"/>
</dbReference>
<dbReference type="SUPFAM" id="SSF55945">
    <property type="entry name" value="TATA-box binding protein-like"/>
    <property type="match status" value="2"/>
</dbReference>
<dbReference type="GO" id="GO:0003677">
    <property type="term" value="F:DNA binding"/>
    <property type="evidence" value="ECO:0007669"/>
    <property type="project" value="UniProtKB-KW"/>
</dbReference>
<dbReference type="EMBL" id="JBICBT010000676">
    <property type="protein sequence ID" value="KAL3105857.1"/>
    <property type="molecule type" value="Genomic_DNA"/>
</dbReference>
<keyword evidence="3" id="KW-0804">Transcription</keyword>
<reference evidence="4 5" key="1">
    <citation type="submission" date="2024-10" db="EMBL/GenBank/DDBJ databases">
        <authorList>
            <person name="Kim D."/>
        </authorList>
    </citation>
    <scope>NUCLEOTIDE SEQUENCE [LARGE SCALE GENOMIC DNA]</scope>
    <source>
        <strain evidence="4">BH-2024</strain>
    </source>
</reference>
<dbReference type="Proteomes" id="UP001620626">
    <property type="component" value="Unassembled WGS sequence"/>
</dbReference>
<gene>
    <name evidence="4" type="ORF">niasHT_026632</name>
</gene>
<accession>A0ABD2KSD6</accession>
<dbReference type="InterPro" id="IPR000814">
    <property type="entry name" value="TBP"/>
</dbReference>
<evidence type="ECO:0008006" key="6">
    <source>
        <dbReference type="Google" id="ProtNLM"/>
    </source>
</evidence>
<keyword evidence="2" id="KW-0238">DNA-binding</keyword>
<dbReference type="PANTHER" id="PTHR10126">
    <property type="entry name" value="TATA-BOX BINDING PROTEIN"/>
    <property type="match status" value="1"/>
</dbReference>